<dbReference type="InterPro" id="IPR036894">
    <property type="entry name" value="YbaB-like_sf"/>
</dbReference>
<dbReference type="OrthoDB" id="4762213at2"/>
<keyword evidence="2" id="KW-1185">Reference proteome</keyword>
<dbReference type="GO" id="GO:0003677">
    <property type="term" value="F:DNA binding"/>
    <property type="evidence" value="ECO:0007669"/>
    <property type="project" value="InterPro"/>
</dbReference>
<evidence type="ECO:0008006" key="3">
    <source>
        <dbReference type="Google" id="ProtNLM"/>
    </source>
</evidence>
<dbReference type="Gene3D" id="3.30.1310.10">
    <property type="entry name" value="Nucleoid-associated protein YbaB-like domain"/>
    <property type="match status" value="1"/>
</dbReference>
<dbReference type="InterPro" id="IPR004401">
    <property type="entry name" value="YbaB/EbfC"/>
</dbReference>
<dbReference type="EMBL" id="MASU01000005">
    <property type="protein sequence ID" value="PXY36343.1"/>
    <property type="molecule type" value="Genomic_DNA"/>
</dbReference>
<evidence type="ECO:0000313" key="2">
    <source>
        <dbReference type="Proteomes" id="UP000247892"/>
    </source>
</evidence>
<dbReference type="Proteomes" id="UP000247892">
    <property type="component" value="Unassembled WGS sequence"/>
</dbReference>
<accession>A0A318LP90</accession>
<gene>
    <name evidence="1" type="ORF">BA062_13095</name>
</gene>
<proteinExistence type="predicted"/>
<protein>
    <recommendedName>
        <fullName evidence="3">YbaB/EbfC DNA-binding family protein</fullName>
    </recommendedName>
</protein>
<sequence length="115" mass="12274">MEPAQWLAEYRDRLERAAFGARQASESLQQTGATATSPRGEVTVSVNATGALQDVKLTPPARRLEAEALAALIVSTSREAQRIAAGRMAEVMAGYLGDNAALTQITQHLPAEVVR</sequence>
<dbReference type="Pfam" id="PF02575">
    <property type="entry name" value="YbaB_DNA_bd"/>
    <property type="match status" value="1"/>
</dbReference>
<dbReference type="AlphaFoldDB" id="A0A318LP90"/>
<name>A0A318LP90_9PSEU</name>
<comment type="caution">
    <text evidence="1">The sequence shown here is derived from an EMBL/GenBank/DDBJ whole genome shotgun (WGS) entry which is preliminary data.</text>
</comment>
<dbReference type="RefSeq" id="WP_110336355.1">
    <property type="nucleotide sequence ID" value="NZ_JBHVKT010000001.1"/>
</dbReference>
<organism evidence="1 2">
    <name type="scientific">Prauserella flavalba</name>
    <dbReference type="NCBI Taxonomy" id="1477506"/>
    <lineage>
        <taxon>Bacteria</taxon>
        <taxon>Bacillati</taxon>
        <taxon>Actinomycetota</taxon>
        <taxon>Actinomycetes</taxon>
        <taxon>Pseudonocardiales</taxon>
        <taxon>Pseudonocardiaceae</taxon>
        <taxon>Prauserella</taxon>
    </lineage>
</organism>
<dbReference type="SUPFAM" id="SSF82607">
    <property type="entry name" value="YbaB-like"/>
    <property type="match status" value="1"/>
</dbReference>
<evidence type="ECO:0000313" key="1">
    <source>
        <dbReference type="EMBL" id="PXY36343.1"/>
    </source>
</evidence>
<reference evidence="1 2" key="1">
    <citation type="submission" date="2016-07" db="EMBL/GenBank/DDBJ databases">
        <title>Draft genome sequence of Prauserella sp. YIM 121212, isolated from alkaline soil.</title>
        <authorList>
            <person name="Ruckert C."/>
            <person name="Albersmeier A."/>
            <person name="Jiang C.-L."/>
            <person name="Jiang Y."/>
            <person name="Kalinowski J."/>
            <person name="Schneider O."/>
            <person name="Winkler A."/>
            <person name="Zotchev S.B."/>
        </authorList>
    </citation>
    <scope>NUCLEOTIDE SEQUENCE [LARGE SCALE GENOMIC DNA]</scope>
    <source>
        <strain evidence="1 2">YIM 121212</strain>
    </source>
</reference>